<dbReference type="Pfam" id="PF00501">
    <property type="entry name" value="AMP-binding"/>
    <property type="match status" value="2"/>
</dbReference>
<dbReference type="Gene3D" id="3.40.50.720">
    <property type="entry name" value="NAD(P)-binding Rossmann-like Domain"/>
    <property type="match status" value="1"/>
</dbReference>
<dbReference type="FunFam" id="3.40.50.980:FF:000001">
    <property type="entry name" value="Non-ribosomal peptide synthetase"/>
    <property type="match status" value="1"/>
</dbReference>
<dbReference type="NCBIfam" id="TIGR01746">
    <property type="entry name" value="Thioester-redct"/>
    <property type="match status" value="1"/>
</dbReference>
<evidence type="ECO:0000259" key="5">
    <source>
        <dbReference type="PROSITE" id="PS50075"/>
    </source>
</evidence>
<dbReference type="SUPFAM" id="SSF56801">
    <property type="entry name" value="Acetyl-CoA synthetase-like"/>
    <property type="match status" value="2"/>
</dbReference>
<evidence type="ECO:0000256" key="2">
    <source>
        <dbReference type="ARBA" id="ARBA00022450"/>
    </source>
</evidence>
<evidence type="ECO:0000313" key="7">
    <source>
        <dbReference type="Proteomes" id="UP000266677"/>
    </source>
</evidence>
<dbReference type="FunFam" id="3.40.50.12780:FF:000012">
    <property type="entry name" value="Non-ribosomal peptide synthetase"/>
    <property type="match status" value="1"/>
</dbReference>
<dbReference type="GO" id="GO:0005829">
    <property type="term" value="C:cytosol"/>
    <property type="evidence" value="ECO:0007669"/>
    <property type="project" value="TreeGrafter"/>
</dbReference>
<dbReference type="GO" id="GO:0031177">
    <property type="term" value="F:phosphopantetheine binding"/>
    <property type="evidence" value="ECO:0007669"/>
    <property type="project" value="InterPro"/>
</dbReference>
<dbReference type="Gene3D" id="3.40.50.980">
    <property type="match status" value="4"/>
</dbReference>
<evidence type="ECO:0000313" key="6">
    <source>
        <dbReference type="EMBL" id="RJO73766.1"/>
    </source>
</evidence>
<dbReference type="InterPro" id="IPR020845">
    <property type="entry name" value="AMP-binding_CS"/>
</dbReference>
<dbReference type="InterPro" id="IPR006162">
    <property type="entry name" value="Ppantetheine_attach_site"/>
</dbReference>
<gene>
    <name evidence="6" type="ORF">D5S18_21640</name>
</gene>
<keyword evidence="2" id="KW-0596">Phosphopantetheine</keyword>
<sequence>MPLVSAHSGRYSGSGAPLVKSVIGEAYSVSVARRRSASGRRAATLATLLAWAAEHNPDGIAVREGERALSYRELDARSSQLARVLLARGAGPETMVAVALPRSLSSIVAVWAVAKSGAAFVPLDPGFPAARLAFHLADANIALGVTDRGSRAALPDTATWLVVDEPETVAAMDLASADPIWYRDRPVSLRVSNIAYLIYTSGSTGMPKGVAVTHAGLGALCGELRSRYGVTAESHVLHCASPSFDAAILELLLAVGASATLVIAPREVFGGAELAELLVGQGVTHAFLTPSVLATVEPAGLAALRVLLVGGEACPPGLVPRWATGGRYFGNAYGPTESTIAATLSGPLDGERVTIGAPVPETRCRVLDARLRPVGAGVAGELYICGPAIARGYHGRPGLTALRFLPDPYGPPGSRVYRSGDLVRLDADGELEYRGRTDDQVQIRGVRIELGEINAVLTAQPGVRLAVTVDRESASGAPTLLSFVQPEPDQHPQVCDLTAALAAALPAYLRPSSIVVLERIPLTPTGKVDRQALRAHRETPCEYLPPTDPGQAMVAAAFAEVLGQRPGADADFFASGGNSLLATRAAVLLGRSWGARIPVRLIFDHPTVAGLAAALKAGRFDALRLPLQAQDRPERIPLSPAQLRFWLRNRFDTVSSVDNIGFALRLSDLDVPALRAALLDTVTRHEALRTRYPADADGPFQLIIDPDRLADEFAVEEVAAAAVVERVHAVLRRGFDVAEQIPLRVRLLRTGPNYILVCAMHHICADGSSLAPLARDVGIAYAARCAGTAPEWIPTQVQYADYALWQRDLLGAREDPDSLLSRQLDYWTTELAGLPDELDLPADRPRPATASLRGAGVEGTVSSELHAGLLALAGARRATLFMVMRTALAVLLARLSGATDIAIGVPMTNRDEPALVDVVGMFVNTTVSRTAIDPRESFAALLDRTRERDLANFANSDVPFEHVVDAVNPVRSPGRHPLYQVGFAFQNFARARLELTGSHLAMVDVDADTVKTDLHIGVSELPGADEPAEILVRFGYSTDLFDADTVRRFIAGYLRVLEQVAADPAIAVGDLDLLDAPQRRQLETWSAGPEFTASNGRLTDAIGTWAARTPDAVAVRCGAAVLTYAQLCDRGNRLARWLIRQGVGPETVVAVAMRRSVAQVLALYAISAAGGAWVPLDPTHPAERNGYVLDSARALCVLTVRADAALVPGAHAIDTLDLAPFDASPIGDAERTAPLRGGHPAYVIYTSGSTGRPKGVVVEHDAIVNQLDWMARHYGVTAEDVYLQKTPATFDVALWGYFLPLRAGGRLILAGPDDHRDPRALGRAIGRHGVTLTDFVPSMLTVFASAAFSTELASLRAIFVIGEALPPETVAAFAGVGGARVHNLYGPTEAAVSITGYMVPAATAARVPIGMPQGNSVCHVLDARLRPVPLGAVGELYLGGVQLARGYHGAPGRTADRFVADPCGGGRMYRTGDLVRWTTEGALDYLGRTDFQVKVRGHRIELGEIETALLADPAVAQAAVAVKPSAVGDRLVAYAVAVPGVVLDPDAVRQGVSRILPGYMVPAAVVVLAALPVNTSGKLDRSALPEPIFAARATIAPSTELERVVAEVFGEVLDVAVVGATDDFYELGGSSLLAFTLCQRLSVRLRREVPLSALLGSPTVGGIAGYLCGAATRVEPATPGPDAVLDPDIDPTVCAPVRGGAFGDVLLTGGTGFLGAHLLDELLTRTDARIRCLVRACDETEGLARIQRALHRFRLSEAAADRVAIVLGDLVEPRLGLSEHGYAELVESVDAIYHCGARVNHVDPYPRLRAANVEGTRELLRLATTHRAKAFHFISTIGASVPNTPITGEIDEDTHLRADQVQDNGYIASKWAAEELVRQAAARGLPATIYRPGTLCGDLERGVNSEDDSFWNMIRAAATLGMAPDVGDASMALVPVGYVARAIVAIATDDPTCAAYHLVTPAPTSVAAVFAALREHGYPIETVDLDTARTRLEQESAGRAAAGDDSSIRAALLSRTAAALAGHFDWSDTNVRKALAGTDIECPAIDRAALDRYIAQFAATGFLPAPVAVAPS</sequence>
<dbReference type="InterPro" id="IPR045851">
    <property type="entry name" value="AMP-bd_C_sf"/>
</dbReference>
<accession>A0A3A4JUL7</accession>
<organism evidence="6 7">
    <name type="scientific">Nocardia panacis</name>
    <dbReference type="NCBI Taxonomy" id="2340916"/>
    <lineage>
        <taxon>Bacteria</taxon>
        <taxon>Bacillati</taxon>
        <taxon>Actinomycetota</taxon>
        <taxon>Actinomycetes</taxon>
        <taxon>Mycobacteriales</taxon>
        <taxon>Nocardiaceae</taxon>
        <taxon>Nocardia</taxon>
    </lineage>
</organism>
<dbReference type="InterPro" id="IPR013120">
    <property type="entry name" value="FAR_NAD-bd"/>
</dbReference>
<dbReference type="PROSITE" id="PS00012">
    <property type="entry name" value="PHOSPHOPANTETHEINE"/>
    <property type="match status" value="1"/>
</dbReference>
<feature type="domain" description="Carrier" evidence="5">
    <location>
        <begin position="545"/>
        <end position="619"/>
    </location>
</feature>
<dbReference type="InterPro" id="IPR001242">
    <property type="entry name" value="Condensation_dom"/>
</dbReference>
<dbReference type="GO" id="GO:0043041">
    <property type="term" value="P:amino acid activation for nonribosomal peptide biosynthetic process"/>
    <property type="evidence" value="ECO:0007669"/>
    <property type="project" value="TreeGrafter"/>
</dbReference>
<dbReference type="SUPFAM" id="SSF52777">
    <property type="entry name" value="CoA-dependent acyltransferases"/>
    <property type="match status" value="2"/>
</dbReference>
<dbReference type="PROSITE" id="PS50075">
    <property type="entry name" value="CARRIER"/>
    <property type="match status" value="2"/>
</dbReference>
<dbReference type="PANTHER" id="PTHR45527">
    <property type="entry name" value="NONRIBOSOMAL PEPTIDE SYNTHETASE"/>
    <property type="match status" value="1"/>
</dbReference>
<keyword evidence="7" id="KW-1185">Reference proteome</keyword>
<dbReference type="GO" id="GO:0009239">
    <property type="term" value="P:enterobactin biosynthetic process"/>
    <property type="evidence" value="ECO:0007669"/>
    <property type="project" value="TreeGrafter"/>
</dbReference>
<evidence type="ECO:0000256" key="3">
    <source>
        <dbReference type="ARBA" id="ARBA00022553"/>
    </source>
</evidence>
<dbReference type="Gene3D" id="3.30.559.10">
    <property type="entry name" value="Chloramphenicol acetyltransferase-like domain"/>
    <property type="match status" value="1"/>
</dbReference>
<dbReference type="CDD" id="cd19540">
    <property type="entry name" value="LCL_NRPS-like"/>
    <property type="match status" value="1"/>
</dbReference>
<evidence type="ECO:0000256" key="1">
    <source>
        <dbReference type="ARBA" id="ARBA00001957"/>
    </source>
</evidence>
<dbReference type="GO" id="GO:0009366">
    <property type="term" value="C:enterobactin synthetase complex"/>
    <property type="evidence" value="ECO:0007669"/>
    <property type="project" value="TreeGrafter"/>
</dbReference>
<dbReference type="Pfam" id="PF00668">
    <property type="entry name" value="Condensation"/>
    <property type="match status" value="1"/>
</dbReference>
<dbReference type="InterPro" id="IPR020806">
    <property type="entry name" value="PKS_PP-bd"/>
</dbReference>
<keyword evidence="4" id="KW-0436">Ligase</keyword>
<dbReference type="Proteomes" id="UP000266677">
    <property type="component" value="Unassembled WGS sequence"/>
</dbReference>
<dbReference type="Gene3D" id="2.30.38.10">
    <property type="entry name" value="Luciferase, Domain 3"/>
    <property type="match status" value="2"/>
</dbReference>
<comment type="cofactor">
    <cofactor evidence="1">
        <name>pantetheine 4'-phosphate</name>
        <dbReference type="ChEBI" id="CHEBI:47942"/>
    </cofactor>
</comment>
<keyword evidence="3" id="KW-0597">Phosphoprotein</keyword>
<dbReference type="Pfam" id="PF07993">
    <property type="entry name" value="NAD_binding_4"/>
    <property type="match status" value="1"/>
</dbReference>
<dbReference type="Pfam" id="PF00550">
    <property type="entry name" value="PP-binding"/>
    <property type="match status" value="2"/>
</dbReference>
<proteinExistence type="predicted"/>
<name>A0A3A4JUL7_9NOCA</name>
<dbReference type="Gene3D" id="3.30.300.30">
    <property type="match status" value="2"/>
</dbReference>
<dbReference type="NCBIfam" id="TIGR01733">
    <property type="entry name" value="AA-adenyl-dom"/>
    <property type="match status" value="2"/>
</dbReference>
<dbReference type="InterPro" id="IPR000873">
    <property type="entry name" value="AMP-dep_synth/lig_dom"/>
</dbReference>
<dbReference type="SUPFAM" id="SSF51735">
    <property type="entry name" value="NAD(P)-binding Rossmann-fold domains"/>
    <property type="match status" value="1"/>
</dbReference>
<dbReference type="InterPro" id="IPR036736">
    <property type="entry name" value="ACP-like_sf"/>
</dbReference>
<dbReference type="GO" id="GO:0047527">
    <property type="term" value="F:2,3-dihydroxybenzoate-serine ligase activity"/>
    <property type="evidence" value="ECO:0007669"/>
    <property type="project" value="TreeGrafter"/>
</dbReference>
<evidence type="ECO:0000256" key="4">
    <source>
        <dbReference type="ARBA" id="ARBA00022598"/>
    </source>
</evidence>
<dbReference type="PROSITE" id="PS00455">
    <property type="entry name" value="AMP_BINDING"/>
    <property type="match status" value="2"/>
</dbReference>
<dbReference type="SUPFAM" id="SSF47336">
    <property type="entry name" value="ACP-like"/>
    <property type="match status" value="2"/>
</dbReference>
<dbReference type="InterPro" id="IPR023213">
    <property type="entry name" value="CAT-like_dom_sf"/>
</dbReference>
<dbReference type="PANTHER" id="PTHR45527:SF1">
    <property type="entry name" value="FATTY ACID SYNTHASE"/>
    <property type="match status" value="1"/>
</dbReference>
<dbReference type="Gene3D" id="1.10.1200.10">
    <property type="entry name" value="ACP-like"/>
    <property type="match status" value="2"/>
</dbReference>
<protein>
    <submittedName>
        <fullName evidence="6">Amino acid adenylation domain-containing protein</fullName>
    </submittedName>
</protein>
<dbReference type="SMART" id="SM00823">
    <property type="entry name" value="PKS_PP"/>
    <property type="match status" value="2"/>
</dbReference>
<dbReference type="Gene3D" id="3.30.559.30">
    <property type="entry name" value="Nonribosomal peptide synthetase, condensation domain"/>
    <property type="match status" value="1"/>
</dbReference>
<comment type="caution">
    <text evidence="6">The sequence shown here is derived from an EMBL/GenBank/DDBJ whole genome shotgun (WGS) entry which is preliminary data.</text>
</comment>
<dbReference type="CDD" id="cd05235">
    <property type="entry name" value="SDR_e1"/>
    <property type="match status" value="1"/>
</dbReference>
<feature type="domain" description="Carrier" evidence="5">
    <location>
        <begin position="1596"/>
        <end position="1671"/>
    </location>
</feature>
<dbReference type="GO" id="GO:0008610">
    <property type="term" value="P:lipid biosynthetic process"/>
    <property type="evidence" value="ECO:0007669"/>
    <property type="project" value="UniProtKB-ARBA"/>
</dbReference>
<dbReference type="EMBL" id="QZFU01000023">
    <property type="protein sequence ID" value="RJO73766.1"/>
    <property type="molecule type" value="Genomic_DNA"/>
</dbReference>
<dbReference type="Pfam" id="PF13193">
    <property type="entry name" value="AMP-binding_C"/>
    <property type="match status" value="1"/>
</dbReference>
<dbReference type="InterPro" id="IPR009081">
    <property type="entry name" value="PP-bd_ACP"/>
</dbReference>
<dbReference type="InterPro" id="IPR025110">
    <property type="entry name" value="AMP-bd_C"/>
</dbReference>
<dbReference type="InterPro" id="IPR010071">
    <property type="entry name" value="AA_adenyl_dom"/>
</dbReference>
<dbReference type="InterPro" id="IPR036291">
    <property type="entry name" value="NAD(P)-bd_dom_sf"/>
</dbReference>
<reference evidence="6 7" key="1">
    <citation type="submission" date="2018-09" db="EMBL/GenBank/DDBJ databases">
        <title>YIM PH21274 draft genome.</title>
        <authorList>
            <person name="Miao C."/>
        </authorList>
    </citation>
    <scope>NUCLEOTIDE SEQUENCE [LARGE SCALE GENOMIC DNA]</scope>
    <source>
        <strain evidence="6 7">YIM PH 21724</strain>
    </source>
</reference>
<dbReference type="UniPathway" id="UPA00011"/>
<dbReference type="InterPro" id="IPR010080">
    <property type="entry name" value="Thioester_reductase-like_dom"/>
</dbReference>